<name>A0A6J4RIE8_9ACTN</name>
<organism evidence="2">
    <name type="scientific">uncultured Solirubrobacteraceae bacterium</name>
    <dbReference type="NCBI Taxonomy" id="1162706"/>
    <lineage>
        <taxon>Bacteria</taxon>
        <taxon>Bacillati</taxon>
        <taxon>Actinomycetota</taxon>
        <taxon>Thermoleophilia</taxon>
        <taxon>Solirubrobacterales</taxon>
        <taxon>Solirubrobacteraceae</taxon>
        <taxon>environmental samples</taxon>
    </lineage>
</organism>
<dbReference type="EMBL" id="CADCVO010000039">
    <property type="protein sequence ID" value="CAA9468509.1"/>
    <property type="molecule type" value="Genomic_DNA"/>
</dbReference>
<feature type="non-terminal residue" evidence="2">
    <location>
        <position position="1"/>
    </location>
</feature>
<evidence type="ECO:0000256" key="1">
    <source>
        <dbReference type="SAM" id="MobiDB-lite"/>
    </source>
</evidence>
<reference evidence="2" key="1">
    <citation type="submission" date="2020-02" db="EMBL/GenBank/DDBJ databases">
        <authorList>
            <person name="Meier V. D."/>
        </authorList>
    </citation>
    <scope>NUCLEOTIDE SEQUENCE</scope>
    <source>
        <strain evidence="2">AVDCRST_MAG13</strain>
    </source>
</reference>
<protein>
    <submittedName>
        <fullName evidence="2">Uncharacterized protein</fullName>
    </submittedName>
</protein>
<dbReference type="AlphaFoldDB" id="A0A6J4RIE8"/>
<feature type="region of interest" description="Disordered" evidence="1">
    <location>
        <begin position="152"/>
        <end position="188"/>
    </location>
</feature>
<proteinExistence type="predicted"/>
<gene>
    <name evidence="2" type="ORF">AVDCRST_MAG13-263</name>
</gene>
<evidence type="ECO:0000313" key="2">
    <source>
        <dbReference type="EMBL" id="CAA9468509.1"/>
    </source>
</evidence>
<sequence>GGLAAVLVGRTLAAGATATGLIELDRGEGPAGPYTIVAAAPERDGSVVATFLGGGEDEVCLEVRRPQRRGAYGCGRAPTPSAPLGVLVVDGNAVPGRRLVLGLADERVAAVRTGGEEVRPTPRRGVPGRFFSLVTRGGGPVHVEAFDAAGRRVGELGSPDPLTRSPTSRDDARALGDPSGFAPTARPPGAFLYRGREIPLEEVVRRGLACSEDGTPVVRCEDP</sequence>
<accession>A0A6J4RIE8</accession>